<evidence type="ECO:0000313" key="3">
    <source>
        <dbReference type="Proteomes" id="UP000078576"/>
    </source>
</evidence>
<evidence type="ECO:0000313" key="2">
    <source>
        <dbReference type="EMBL" id="KUI54998.1"/>
    </source>
</evidence>
<proteinExistence type="predicted"/>
<evidence type="ECO:0000256" key="1">
    <source>
        <dbReference type="SAM" id="MobiDB-lite"/>
    </source>
</evidence>
<dbReference type="AlphaFoldDB" id="A0A194UTL4"/>
<organism evidence="2 3">
    <name type="scientific">Cytospora mali</name>
    <name type="common">Apple Valsa canker fungus</name>
    <name type="synonym">Valsa mali</name>
    <dbReference type="NCBI Taxonomy" id="578113"/>
    <lineage>
        <taxon>Eukaryota</taxon>
        <taxon>Fungi</taxon>
        <taxon>Dikarya</taxon>
        <taxon>Ascomycota</taxon>
        <taxon>Pezizomycotina</taxon>
        <taxon>Sordariomycetes</taxon>
        <taxon>Sordariomycetidae</taxon>
        <taxon>Diaporthales</taxon>
        <taxon>Cytosporaceae</taxon>
        <taxon>Cytospora</taxon>
    </lineage>
</organism>
<name>A0A194UTL4_CYTMA</name>
<feature type="compositionally biased region" description="Polar residues" evidence="1">
    <location>
        <begin position="48"/>
        <end position="66"/>
    </location>
</feature>
<protein>
    <submittedName>
        <fullName evidence="2">Uncharacterized protein</fullName>
    </submittedName>
</protein>
<dbReference type="Proteomes" id="UP000078576">
    <property type="component" value="Unassembled WGS sequence"/>
</dbReference>
<feature type="region of interest" description="Disordered" evidence="1">
    <location>
        <begin position="44"/>
        <end position="66"/>
    </location>
</feature>
<gene>
    <name evidence="2" type="ORF">VP1G_02437</name>
</gene>
<dbReference type="OrthoDB" id="5221152at2759"/>
<accession>A0A194UTL4</accession>
<dbReference type="EMBL" id="KN714677">
    <property type="protein sequence ID" value="KUI54998.1"/>
    <property type="molecule type" value="Genomic_DNA"/>
</dbReference>
<keyword evidence="3" id="KW-1185">Reference proteome</keyword>
<reference evidence="3" key="1">
    <citation type="submission" date="2014-12" db="EMBL/GenBank/DDBJ databases">
        <title>Genome Sequence of Valsa Canker Pathogens Uncovers a Specific Adaption of Colonization on Woody Bark.</title>
        <authorList>
            <person name="Yin Z."/>
            <person name="Liu H."/>
            <person name="Gao X."/>
            <person name="Li Z."/>
            <person name="Song N."/>
            <person name="Ke X."/>
            <person name="Dai Q."/>
            <person name="Wu Y."/>
            <person name="Sun Y."/>
            <person name="Xu J.-R."/>
            <person name="Kang Z.K."/>
            <person name="Wang L."/>
            <person name="Huang L."/>
        </authorList>
    </citation>
    <scope>NUCLEOTIDE SEQUENCE [LARGE SCALE GENOMIC DNA]</scope>
    <source>
        <strain evidence="3">SXYL134</strain>
    </source>
</reference>
<sequence>MSGAAPAASKDIKSVLDTKPLKFKIKTGGASYVAQIHTDRASYDRINATRTSSGDSINSASTTESK</sequence>